<gene>
    <name evidence="1" type="ORF">D9T17_00980</name>
</gene>
<comment type="caution">
    <text evidence="1">The sequence shown here is derived from an EMBL/GenBank/DDBJ whole genome shotgun (WGS) entry which is preliminary data.</text>
</comment>
<name>A0A3N2RQ10_LYSEN</name>
<dbReference type="AlphaFoldDB" id="A0A3N2RQ10"/>
<accession>A0A3N2RQ10</accession>
<reference evidence="1 2" key="1">
    <citation type="submission" date="2018-10" db="EMBL/GenBank/DDBJ databases">
        <title>The genome of Lysobacter enzymogenes OH11.</title>
        <authorList>
            <person name="Liu F."/>
            <person name="Zhao Y."/>
            <person name="Qian G."/>
            <person name="Chen Y."/>
            <person name="Xu H."/>
        </authorList>
    </citation>
    <scope>NUCLEOTIDE SEQUENCE [LARGE SCALE GENOMIC DNA]</scope>
    <source>
        <strain evidence="1 2">OH11</strain>
    </source>
</reference>
<evidence type="ECO:0000313" key="2">
    <source>
        <dbReference type="Proteomes" id="UP000275910"/>
    </source>
</evidence>
<dbReference type="Proteomes" id="UP000275910">
    <property type="component" value="Unassembled WGS sequence"/>
</dbReference>
<organism evidence="1 2">
    <name type="scientific">Lysobacter enzymogenes</name>
    <dbReference type="NCBI Taxonomy" id="69"/>
    <lineage>
        <taxon>Bacteria</taxon>
        <taxon>Pseudomonadati</taxon>
        <taxon>Pseudomonadota</taxon>
        <taxon>Gammaproteobacteria</taxon>
        <taxon>Lysobacterales</taxon>
        <taxon>Lysobacteraceae</taxon>
        <taxon>Lysobacter</taxon>
    </lineage>
</organism>
<proteinExistence type="predicted"/>
<evidence type="ECO:0000313" key="1">
    <source>
        <dbReference type="EMBL" id="ROU09431.1"/>
    </source>
</evidence>
<sequence>MPAAAISETPAAPSEKSYLPRYTYNDDRPWERGLTCLRLVQSLLIVTGDAHREVGISPELFDEIAFGLQLVLDDAQRDLAAAQRGRA</sequence>
<dbReference type="EMBL" id="RCTY01000001">
    <property type="protein sequence ID" value="ROU09431.1"/>
    <property type="molecule type" value="Genomic_DNA"/>
</dbReference>
<protein>
    <submittedName>
        <fullName evidence="1">Uncharacterized protein</fullName>
    </submittedName>
</protein>